<sequence length="506" mass="56109">MSEIRSSLLKGAFWIATGRVFTSILGVMSTLVMARLLMPEDFGLVAICTALIAILTSITDIPVSQALIQHDDPKDDHYHTAFAISVTRGAILALILALFSKVMVQLYDDNRLPNILYVMAVGIFIASLNNPRLVIFQRELIFRQTFFMQIGEKISGFILGLLTALIWHNYWALVVGALASEVMRTTLSYILCPFRPRLKFIHWREMLSFSIWLTLGSVVQTLNWRSMPLFFGAILPTQLLGQYSFGNRMANVVLDQLSQPIQQTLYPAFSRFKSQRDALRVAYLRVQGLMCLWIIPCAAGFATLAPILIVEIVGEKWLKAIPVMQIVAMTSALSATVAIQPIAMATGNTKKLFYRDLRAFLVRWPLILLGLALSWSNGAYAALIGAMLGAFGGAIVNVIWNMALVREISNLLIADQLKLIVRPLISSIVMAGIILAFDALLPSASISIFHILRFSVLFLLGIFSYAVSIFLLWSFTGRPIGAEVEAFKLIKGAFARILQSSKGVNN</sequence>
<accession>A0ABX2PJG3</accession>
<feature type="transmembrane region" description="Helical" evidence="7">
    <location>
        <begin position="80"/>
        <end position="103"/>
    </location>
</feature>
<evidence type="ECO:0000256" key="1">
    <source>
        <dbReference type="ARBA" id="ARBA00004651"/>
    </source>
</evidence>
<evidence type="ECO:0000313" key="9">
    <source>
        <dbReference type="Proteomes" id="UP000523601"/>
    </source>
</evidence>
<comment type="similarity">
    <text evidence="2">Belongs to the polysaccharide synthase family.</text>
</comment>
<evidence type="ECO:0000256" key="2">
    <source>
        <dbReference type="ARBA" id="ARBA00007430"/>
    </source>
</evidence>
<feature type="transmembrane region" description="Helical" evidence="7">
    <location>
        <begin position="321"/>
        <end position="345"/>
    </location>
</feature>
<feature type="transmembrane region" description="Helical" evidence="7">
    <location>
        <begin position="381"/>
        <end position="400"/>
    </location>
</feature>
<feature type="transmembrane region" description="Helical" evidence="7">
    <location>
        <begin position="420"/>
        <end position="441"/>
    </location>
</feature>
<evidence type="ECO:0000313" key="8">
    <source>
        <dbReference type="EMBL" id="NVO29137.1"/>
    </source>
</evidence>
<evidence type="ECO:0000256" key="6">
    <source>
        <dbReference type="ARBA" id="ARBA00023136"/>
    </source>
</evidence>
<name>A0ABX2PJG3_9RHOB</name>
<dbReference type="InterPro" id="IPR050833">
    <property type="entry name" value="Poly_Biosynth_Transport"/>
</dbReference>
<dbReference type="Pfam" id="PF13440">
    <property type="entry name" value="Polysacc_synt_3"/>
    <property type="match status" value="1"/>
</dbReference>
<feature type="transmembrane region" description="Helical" evidence="7">
    <location>
        <begin position="357"/>
        <end position="375"/>
    </location>
</feature>
<comment type="caution">
    <text evidence="8">The sequence shown here is derived from an EMBL/GenBank/DDBJ whole genome shotgun (WGS) entry which is preliminary data.</text>
</comment>
<keyword evidence="6 7" id="KW-0472">Membrane</keyword>
<dbReference type="PANTHER" id="PTHR30250:SF10">
    <property type="entry name" value="LIPOPOLYSACCHARIDE BIOSYNTHESIS PROTEIN WZXC"/>
    <property type="match status" value="1"/>
</dbReference>
<evidence type="ECO:0000256" key="7">
    <source>
        <dbReference type="SAM" id="Phobius"/>
    </source>
</evidence>
<keyword evidence="3" id="KW-1003">Cell membrane</keyword>
<dbReference type="CDD" id="cd13127">
    <property type="entry name" value="MATE_tuaB_like"/>
    <property type="match status" value="1"/>
</dbReference>
<dbReference type="RefSeq" id="WP_176855828.1">
    <property type="nucleotide sequence ID" value="NZ_JABCJD010000011.1"/>
</dbReference>
<keyword evidence="5 7" id="KW-1133">Transmembrane helix</keyword>
<feature type="transmembrane region" description="Helical" evidence="7">
    <location>
        <begin position="289"/>
        <end position="309"/>
    </location>
</feature>
<keyword evidence="9" id="KW-1185">Reference proteome</keyword>
<evidence type="ECO:0000256" key="3">
    <source>
        <dbReference type="ARBA" id="ARBA00022475"/>
    </source>
</evidence>
<organism evidence="8 9">
    <name type="scientific">Donghicola mangrovi</name>
    <dbReference type="NCBI Taxonomy" id="2729614"/>
    <lineage>
        <taxon>Bacteria</taxon>
        <taxon>Pseudomonadati</taxon>
        <taxon>Pseudomonadota</taxon>
        <taxon>Alphaproteobacteria</taxon>
        <taxon>Rhodobacterales</taxon>
        <taxon>Roseobacteraceae</taxon>
        <taxon>Donghicola</taxon>
    </lineage>
</organism>
<proteinExistence type="inferred from homology"/>
<feature type="transmembrane region" description="Helical" evidence="7">
    <location>
        <begin position="447"/>
        <end position="473"/>
    </location>
</feature>
<dbReference type="Proteomes" id="UP000523601">
    <property type="component" value="Unassembled WGS sequence"/>
</dbReference>
<evidence type="ECO:0000256" key="5">
    <source>
        <dbReference type="ARBA" id="ARBA00022989"/>
    </source>
</evidence>
<feature type="transmembrane region" description="Helical" evidence="7">
    <location>
        <begin position="156"/>
        <end position="180"/>
    </location>
</feature>
<dbReference type="PANTHER" id="PTHR30250">
    <property type="entry name" value="PST FAMILY PREDICTED COLANIC ACID TRANSPORTER"/>
    <property type="match status" value="1"/>
</dbReference>
<reference evidence="8 9" key="1">
    <citation type="submission" date="2020-04" db="EMBL/GenBank/DDBJ databases">
        <title>Donghicola sp., a member of the Rhodobacteraceae family isolated from mangrove forest in Thailand.</title>
        <authorList>
            <person name="Charoenyingcharoen P."/>
            <person name="Yukphan P."/>
        </authorList>
    </citation>
    <scope>NUCLEOTIDE SEQUENCE [LARGE SCALE GENOMIC DNA]</scope>
    <source>
        <strain evidence="8 9">C2-DW-16</strain>
    </source>
</reference>
<gene>
    <name evidence="8" type="ORF">HJ526_17065</name>
</gene>
<protein>
    <submittedName>
        <fullName evidence="8">Lipopolysaccharide biosynthesis protein</fullName>
    </submittedName>
</protein>
<feature type="transmembrane region" description="Helical" evidence="7">
    <location>
        <begin position="12"/>
        <end position="38"/>
    </location>
</feature>
<keyword evidence="4 7" id="KW-0812">Transmembrane</keyword>
<evidence type="ECO:0000256" key="4">
    <source>
        <dbReference type="ARBA" id="ARBA00022692"/>
    </source>
</evidence>
<feature type="transmembrane region" description="Helical" evidence="7">
    <location>
        <begin position="115"/>
        <end position="135"/>
    </location>
</feature>
<feature type="transmembrane region" description="Helical" evidence="7">
    <location>
        <begin position="44"/>
        <end position="68"/>
    </location>
</feature>
<comment type="subcellular location">
    <subcellularLocation>
        <location evidence="1">Cell membrane</location>
        <topology evidence="1">Multi-pass membrane protein</topology>
    </subcellularLocation>
</comment>
<dbReference type="EMBL" id="JABCJD010000011">
    <property type="protein sequence ID" value="NVO29137.1"/>
    <property type="molecule type" value="Genomic_DNA"/>
</dbReference>